<dbReference type="GeneID" id="117230826"/>
<evidence type="ECO:0000313" key="2">
    <source>
        <dbReference type="Proteomes" id="UP000504631"/>
    </source>
</evidence>
<dbReference type="Gene3D" id="3.30.1330.30">
    <property type="match status" value="1"/>
</dbReference>
<evidence type="ECO:0000313" key="3">
    <source>
        <dbReference type="RefSeq" id="XP_033344574.1"/>
    </source>
</evidence>
<dbReference type="PANTHER" id="PTHR13284">
    <property type="entry name" value="GH01354P"/>
    <property type="match status" value="1"/>
</dbReference>
<dbReference type="AlphaFoldDB" id="A0A6J3JWK6"/>
<gene>
    <name evidence="3" type="primary">LOC117230826</name>
</gene>
<dbReference type="GO" id="GO:0043021">
    <property type="term" value="F:ribonucleoprotein complex binding"/>
    <property type="evidence" value="ECO:0007669"/>
    <property type="project" value="TreeGrafter"/>
</dbReference>
<dbReference type="InterPro" id="IPR004038">
    <property type="entry name" value="Ribosomal_eL8/eL30/eS12/Gad45"/>
</dbReference>
<reference evidence="3" key="1">
    <citation type="submission" date="2025-08" db="UniProtKB">
        <authorList>
            <consortium name="RefSeq"/>
        </authorList>
    </citation>
    <scope>IDENTIFICATION</scope>
    <source>
        <tissue evidence="3">Muscle</tissue>
    </source>
</reference>
<dbReference type="InterPro" id="IPR029064">
    <property type="entry name" value="Ribosomal_eL30-like_sf"/>
</dbReference>
<accession>A0A6J3JWK6</accession>
<dbReference type="Pfam" id="PF01248">
    <property type="entry name" value="Ribosomal_L7Ae"/>
    <property type="match status" value="1"/>
</dbReference>
<dbReference type="InterPro" id="IPR040051">
    <property type="entry name" value="SECISBP2"/>
</dbReference>
<dbReference type="GO" id="GO:0003730">
    <property type="term" value="F:mRNA 3'-UTR binding"/>
    <property type="evidence" value="ECO:0007669"/>
    <property type="project" value="TreeGrafter"/>
</dbReference>
<dbReference type="KEGG" id="bvk:117230826"/>
<name>A0A6J3JWK6_9HYME</name>
<dbReference type="GO" id="GO:0035368">
    <property type="term" value="F:selenocysteine insertion sequence binding"/>
    <property type="evidence" value="ECO:0007669"/>
    <property type="project" value="InterPro"/>
</dbReference>
<dbReference type="SUPFAM" id="SSF55315">
    <property type="entry name" value="L30e-like"/>
    <property type="match status" value="1"/>
</dbReference>
<keyword evidence="2" id="KW-1185">Reference proteome</keyword>
<dbReference type="PANTHER" id="PTHR13284:SF4">
    <property type="entry name" value="C2H2-TYPE DOMAIN-CONTAINING PROTEIN"/>
    <property type="match status" value="1"/>
</dbReference>
<organism evidence="2 3">
    <name type="scientific">Bombus vosnesenskii</name>
    <dbReference type="NCBI Taxonomy" id="207650"/>
    <lineage>
        <taxon>Eukaryota</taxon>
        <taxon>Metazoa</taxon>
        <taxon>Ecdysozoa</taxon>
        <taxon>Arthropoda</taxon>
        <taxon>Hexapoda</taxon>
        <taxon>Insecta</taxon>
        <taxon>Pterygota</taxon>
        <taxon>Neoptera</taxon>
        <taxon>Endopterygota</taxon>
        <taxon>Hymenoptera</taxon>
        <taxon>Apocrita</taxon>
        <taxon>Aculeata</taxon>
        <taxon>Apoidea</taxon>
        <taxon>Anthophila</taxon>
        <taxon>Apidae</taxon>
        <taxon>Bombus</taxon>
        <taxon>Pyrobombus</taxon>
    </lineage>
</organism>
<dbReference type="RefSeq" id="XP_033344574.1">
    <property type="nucleotide sequence ID" value="XM_033488683.1"/>
</dbReference>
<protein>
    <submittedName>
        <fullName evidence="3">Selenocysteine insertion sequence-binding protein 2-like</fullName>
    </submittedName>
</protein>
<feature type="domain" description="Ribosomal protein eL8/eL30/eS12/Gadd45" evidence="1">
    <location>
        <begin position="375"/>
        <end position="465"/>
    </location>
</feature>
<proteinExistence type="predicted"/>
<dbReference type="Proteomes" id="UP000504631">
    <property type="component" value="Unplaced"/>
</dbReference>
<evidence type="ECO:0000259" key="1">
    <source>
        <dbReference type="Pfam" id="PF01248"/>
    </source>
</evidence>
<sequence>MQKSQINNFMWSFHINGNANSRNPWPELCQKNEVKHSSRKKDFINIADDDRAASLDHSEYPELGSALVKSKNFVVPRDHCLSRPNSVQIVLPMQTSMESKRSKSLKRYKKSDKICINLQEALQNTIHASKIGKEVPKLRINLYMGSFGFTMPNTLGKNKCSDLRRVRICISKNKKPSKLKKLILLNRNMKAQINIEKREAFERKKMEAIYRDVDAMNFDALKITADPETNIDYVRNMWTMTLYDKDHRNVNEINISDNTLSHRPDVIGKINNLGIQGRRLTNRLVGRNSRTNFSDLVSDIIENDIVKQTLSLHIAEDLKEEGQNSTDIDDKSLIKFSRNFREYCTNMLTVALNDNLEKFIQEITRLQKRFHEKNPNKSKYKRRYYSGLKEVRKHVELKKLKFVIIAPDIEKVELEDGLDDQIDKLLNACKKEHVVYCFGLRRRKLGYYTHGKGFVGCVGIANYSGIELLFKNVLTELVDARNAFKKLNGDTESIIDISKVISEDYLLSENINALLKILSYNMHS</sequence>
<dbReference type="GO" id="GO:1990904">
    <property type="term" value="C:ribonucleoprotein complex"/>
    <property type="evidence" value="ECO:0007669"/>
    <property type="project" value="TreeGrafter"/>
</dbReference>
<dbReference type="GO" id="GO:0005739">
    <property type="term" value="C:mitochondrion"/>
    <property type="evidence" value="ECO:0007669"/>
    <property type="project" value="TreeGrafter"/>
</dbReference>